<evidence type="ECO:0000313" key="2">
    <source>
        <dbReference type="EMBL" id="RVU45714.1"/>
    </source>
</evidence>
<name>A0ABY0CU66_9DELT</name>
<protein>
    <submittedName>
        <fullName evidence="2">Uncharacterized protein</fullName>
    </submittedName>
</protein>
<evidence type="ECO:0000256" key="1">
    <source>
        <dbReference type="SAM" id="MobiDB-lite"/>
    </source>
</evidence>
<reference evidence="2 3" key="1">
    <citation type="submission" date="2019-01" db="EMBL/GenBank/DDBJ databases">
        <title>Lujinxingia litoralis gen. nov., sp. nov. and Lujinxingia sediminis gen. nov., sp. nov., new members in the order Bradymonadales, isolated from coastal sediment.</title>
        <authorList>
            <person name="Li C.-M."/>
        </authorList>
    </citation>
    <scope>NUCLEOTIDE SEQUENCE [LARGE SCALE GENOMIC DNA]</scope>
    <source>
        <strain evidence="2 3">SEH01</strain>
    </source>
</reference>
<proteinExistence type="predicted"/>
<feature type="compositionally biased region" description="Low complexity" evidence="1">
    <location>
        <begin position="42"/>
        <end position="53"/>
    </location>
</feature>
<dbReference type="Proteomes" id="UP000282926">
    <property type="component" value="Unassembled WGS sequence"/>
</dbReference>
<sequence>MTDSKHNKRSMMSRRRFIVVTASGLLATACGSGGSGRRVDAADTGDAADAADAGGPGDGGGPFDTGSIDANVPTPEPNSPWQLAEGHYEGYFPQHVIYPRPDSETEAYARHRHAYPGVLYEIPIGVQFGKWPYRYELLEGPAGARVVHETLEWNGDDAFIVPEGYGVVAWDVPHHAPAGPHTFRVRVYDQDHGRAGDSFVDVTWTTAVGTSNFIFLDPIHGDDASADGSINAPFREIAALQDSGLAGNKICYIRQTEPFDPDDSLFAGGYAPSPPRQFRFGLDSEPKAYVAFPGEVVHINTANQRAFAQSSTINHDVFFDRIVTAYTNQNARDRDNVRVIMHWSKSHRSTFWRMGCIRAYGGKRKDDNHGFIWYWNDGGSVDDATGHTYLYSADCWMDRMNVDPGPDASFEGVGANGPHLWETYTTNRTLAERHRITNSHIINNGFVIVKGSARDAEIRACVSVEGNRGNYHIRGLGADSNGETRRVALCYNRTGGEEGRVAMGQAGTNPAYEDIIAYRNSCAGSIGASQNPEAFSHAYNNITRTIAENVKEQEGNIEFGDNLQATFDDAMRLVGDARAAHLGLKGAEVA</sequence>
<accession>A0ABY0CU66</accession>
<dbReference type="PROSITE" id="PS51257">
    <property type="entry name" value="PROKAR_LIPOPROTEIN"/>
    <property type="match status" value="1"/>
</dbReference>
<dbReference type="InterPro" id="IPR006311">
    <property type="entry name" value="TAT_signal"/>
</dbReference>
<dbReference type="EMBL" id="SADD01000003">
    <property type="protein sequence ID" value="RVU45714.1"/>
    <property type="molecule type" value="Genomic_DNA"/>
</dbReference>
<feature type="region of interest" description="Disordered" evidence="1">
    <location>
        <begin position="31"/>
        <end position="76"/>
    </location>
</feature>
<organism evidence="2 3">
    <name type="scientific">Lujinxingia sediminis</name>
    <dbReference type="NCBI Taxonomy" id="2480984"/>
    <lineage>
        <taxon>Bacteria</taxon>
        <taxon>Deltaproteobacteria</taxon>
        <taxon>Bradymonadales</taxon>
        <taxon>Lujinxingiaceae</taxon>
        <taxon>Lujinxingia</taxon>
    </lineage>
</organism>
<comment type="caution">
    <text evidence="2">The sequence shown here is derived from an EMBL/GenBank/DDBJ whole genome shotgun (WGS) entry which is preliminary data.</text>
</comment>
<dbReference type="PROSITE" id="PS51318">
    <property type="entry name" value="TAT"/>
    <property type="match status" value="1"/>
</dbReference>
<dbReference type="RefSeq" id="WP_127779915.1">
    <property type="nucleotide sequence ID" value="NZ_SADD01000003.1"/>
</dbReference>
<feature type="compositionally biased region" description="Gly residues" evidence="1">
    <location>
        <begin position="54"/>
        <end position="63"/>
    </location>
</feature>
<keyword evidence="3" id="KW-1185">Reference proteome</keyword>
<gene>
    <name evidence="2" type="ORF">EA187_08075</name>
</gene>
<evidence type="ECO:0000313" key="3">
    <source>
        <dbReference type="Proteomes" id="UP000282926"/>
    </source>
</evidence>